<evidence type="ECO:0000313" key="8">
    <source>
        <dbReference type="EMBL" id="RUO79850.1"/>
    </source>
</evidence>
<accession>A0A432ZPN1</accession>
<dbReference type="InterPro" id="IPR025246">
    <property type="entry name" value="IS30-like_HTH"/>
</dbReference>
<dbReference type="InterPro" id="IPR001584">
    <property type="entry name" value="Integrase_cat-core"/>
</dbReference>
<dbReference type="PROSITE" id="PS50994">
    <property type="entry name" value="INTEGRASE"/>
    <property type="match status" value="1"/>
</dbReference>
<dbReference type="EMBL" id="PIQH01000008">
    <property type="protein sequence ID" value="RUO79850.1"/>
    <property type="molecule type" value="Genomic_DNA"/>
</dbReference>
<proteinExistence type="inferred from homology"/>
<dbReference type="InterPro" id="IPR036397">
    <property type="entry name" value="RNaseH_sf"/>
</dbReference>
<evidence type="ECO:0000313" key="9">
    <source>
        <dbReference type="Proteomes" id="UP000287996"/>
    </source>
</evidence>
<protein>
    <submittedName>
        <fullName evidence="8">IS30 family transposase</fullName>
    </submittedName>
</protein>
<dbReference type="NCBIfam" id="NF033563">
    <property type="entry name" value="transpos_IS30"/>
    <property type="match status" value="1"/>
</dbReference>
<dbReference type="InterPro" id="IPR009057">
    <property type="entry name" value="Homeodomain-like_sf"/>
</dbReference>
<dbReference type="GO" id="GO:0015074">
    <property type="term" value="P:DNA integration"/>
    <property type="evidence" value="ECO:0007669"/>
    <property type="project" value="InterPro"/>
</dbReference>
<dbReference type="Proteomes" id="UP000287996">
    <property type="component" value="Unassembled WGS sequence"/>
</dbReference>
<sequence length="323" mass="37570">MSYRQLTEGQRYQISALLSEEFSQREIARKLNIAPSTVHRELRRNNNLCGSYDPQKAQERTLKRRSKPKPKRVCENTRNAVELMLEMDWSPEQVSAVCTRIGYPVSHEWIYKYVLADFHGGGGLFTHLRHRLRRYKKRLHKQRGRILGRRSIHDRPAIIDDRERYGDWEIDTVIGKRGTGAIVTLLERKSRFYLVKKVTSKHADAVADATIEMLQPFKALVHSITADNGLEFADHERIAEELDTDVYFADPYASYQRGANENANGLLRQYVPKGTDLRTVTNKLMAKYQQRLNLRPRKTLGFIQPDIIFKEQLQQAMSECCSY</sequence>
<dbReference type="PROSITE" id="PS01043">
    <property type="entry name" value="TRANSPOSASE_IS30"/>
    <property type="match status" value="1"/>
</dbReference>
<evidence type="ECO:0000256" key="2">
    <source>
        <dbReference type="ARBA" id="ARBA00006363"/>
    </source>
</evidence>
<reference evidence="8 9" key="1">
    <citation type="journal article" date="2011" name="Front. Microbiol.">
        <title>Genomic signatures of strain selection and enhancement in Bacillus atrophaeus var. globigii, a historical biowarfare simulant.</title>
        <authorList>
            <person name="Gibbons H.S."/>
            <person name="Broomall S.M."/>
            <person name="McNew L.A."/>
            <person name="Daligault H."/>
            <person name="Chapman C."/>
            <person name="Bruce D."/>
            <person name="Karavis M."/>
            <person name="Krepps M."/>
            <person name="McGregor P.A."/>
            <person name="Hong C."/>
            <person name="Park K.H."/>
            <person name="Akmal A."/>
            <person name="Feldman A."/>
            <person name="Lin J.S."/>
            <person name="Chang W.E."/>
            <person name="Higgs B.W."/>
            <person name="Demirev P."/>
            <person name="Lindquist J."/>
            <person name="Liem A."/>
            <person name="Fochler E."/>
            <person name="Read T.D."/>
            <person name="Tapia R."/>
            <person name="Johnson S."/>
            <person name="Bishop-Lilly K.A."/>
            <person name="Detter C."/>
            <person name="Han C."/>
            <person name="Sozhamannan S."/>
            <person name="Rosenzweig C.N."/>
            <person name="Skowronski E.W."/>
        </authorList>
    </citation>
    <scope>NUCLEOTIDE SEQUENCE [LARGE SCALE GENOMIC DNA]</scope>
    <source>
        <strain evidence="8 9">CC-PW-9</strain>
    </source>
</reference>
<keyword evidence="9" id="KW-1185">Reference proteome</keyword>
<dbReference type="InterPro" id="IPR053392">
    <property type="entry name" value="Transposase_IS30-like"/>
</dbReference>
<feature type="domain" description="Integrase catalytic" evidence="7">
    <location>
        <begin position="152"/>
        <end position="313"/>
    </location>
</feature>
<dbReference type="SUPFAM" id="SSF53098">
    <property type="entry name" value="Ribonuclease H-like"/>
    <property type="match status" value="1"/>
</dbReference>
<evidence type="ECO:0000256" key="4">
    <source>
        <dbReference type="ARBA" id="ARBA00023125"/>
    </source>
</evidence>
<dbReference type="RefSeq" id="WP_126842357.1">
    <property type="nucleotide sequence ID" value="NZ_PIQH01000008.1"/>
</dbReference>
<name>A0A432ZPN1_9GAMM</name>
<dbReference type="OrthoDB" id="9803231at2"/>
<dbReference type="GO" id="GO:0004803">
    <property type="term" value="F:transposase activity"/>
    <property type="evidence" value="ECO:0007669"/>
    <property type="project" value="InterPro"/>
</dbReference>
<comment type="caution">
    <text evidence="8">The sequence shown here is derived from an EMBL/GenBank/DDBJ whole genome shotgun (WGS) entry which is preliminary data.</text>
</comment>
<evidence type="ECO:0000256" key="6">
    <source>
        <dbReference type="SAM" id="MobiDB-lite"/>
    </source>
</evidence>
<organism evidence="8 9">
    <name type="scientific">Idiomarina tyrosinivorans</name>
    <dbReference type="NCBI Taxonomy" id="1445662"/>
    <lineage>
        <taxon>Bacteria</taxon>
        <taxon>Pseudomonadati</taxon>
        <taxon>Pseudomonadota</taxon>
        <taxon>Gammaproteobacteria</taxon>
        <taxon>Alteromonadales</taxon>
        <taxon>Idiomarinaceae</taxon>
        <taxon>Idiomarina</taxon>
    </lineage>
</organism>
<dbReference type="InterPro" id="IPR001598">
    <property type="entry name" value="Transposase_IS30_CS"/>
</dbReference>
<evidence type="ECO:0000259" key="7">
    <source>
        <dbReference type="PROSITE" id="PS50994"/>
    </source>
</evidence>
<dbReference type="InterPro" id="IPR012337">
    <property type="entry name" value="RNaseH-like_sf"/>
</dbReference>
<dbReference type="GO" id="GO:0003677">
    <property type="term" value="F:DNA binding"/>
    <property type="evidence" value="ECO:0007669"/>
    <property type="project" value="UniProtKB-KW"/>
</dbReference>
<evidence type="ECO:0000256" key="3">
    <source>
        <dbReference type="ARBA" id="ARBA00022578"/>
    </source>
</evidence>
<dbReference type="GO" id="GO:0005829">
    <property type="term" value="C:cytosol"/>
    <property type="evidence" value="ECO:0007669"/>
    <property type="project" value="TreeGrafter"/>
</dbReference>
<dbReference type="AlphaFoldDB" id="A0A432ZPN1"/>
<dbReference type="SUPFAM" id="SSF46689">
    <property type="entry name" value="Homeodomain-like"/>
    <property type="match status" value="1"/>
</dbReference>
<comment type="similarity">
    <text evidence="2">Belongs to the transposase IS30 family.</text>
</comment>
<dbReference type="InterPro" id="IPR051917">
    <property type="entry name" value="Transposase-Integrase"/>
</dbReference>
<dbReference type="PANTHER" id="PTHR10948:SF23">
    <property type="entry name" value="TRANSPOSASE INSI FOR INSERTION SEQUENCE ELEMENT IS30A-RELATED"/>
    <property type="match status" value="1"/>
</dbReference>
<keyword evidence="4" id="KW-0238">DNA-binding</keyword>
<keyword evidence="5" id="KW-0233">DNA recombination</keyword>
<keyword evidence="3" id="KW-0815">Transposition</keyword>
<gene>
    <name evidence="8" type="ORF">CWI84_09490</name>
</gene>
<dbReference type="Gene3D" id="3.30.420.10">
    <property type="entry name" value="Ribonuclease H-like superfamily/Ribonuclease H"/>
    <property type="match status" value="1"/>
</dbReference>
<comment type="function">
    <text evidence="1">Required for the transposition of the insertion element.</text>
</comment>
<dbReference type="Gene3D" id="1.10.10.10">
    <property type="entry name" value="Winged helix-like DNA-binding domain superfamily/Winged helix DNA-binding domain"/>
    <property type="match status" value="1"/>
</dbReference>
<evidence type="ECO:0000256" key="1">
    <source>
        <dbReference type="ARBA" id="ARBA00002190"/>
    </source>
</evidence>
<evidence type="ECO:0000256" key="5">
    <source>
        <dbReference type="ARBA" id="ARBA00023172"/>
    </source>
</evidence>
<dbReference type="Pfam" id="PF13936">
    <property type="entry name" value="HTH_38"/>
    <property type="match status" value="1"/>
</dbReference>
<dbReference type="InterPro" id="IPR036388">
    <property type="entry name" value="WH-like_DNA-bd_sf"/>
</dbReference>
<feature type="region of interest" description="Disordered" evidence="6">
    <location>
        <begin position="45"/>
        <end position="70"/>
    </location>
</feature>
<dbReference type="GO" id="GO:0006313">
    <property type="term" value="P:DNA transposition"/>
    <property type="evidence" value="ECO:0007669"/>
    <property type="project" value="InterPro"/>
</dbReference>
<dbReference type="PANTHER" id="PTHR10948">
    <property type="entry name" value="TRANSPOSASE"/>
    <property type="match status" value="1"/>
</dbReference>